<evidence type="ECO:0000313" key="3">
    <source>
        <dbReference type="Proteomes" id="UP001341840"/>
    </source>
</evidence>
<dbReference type="EMBL" id="JASCZI010182808">
    <property type="protein sequence ID" value="MED6188644.1"/>
    <property type="molecule type" value="Genomic_DNA"/>
</dbReference>
<accession>A0ABU6WRW7</accession>
<keyword evidence="3" id="KW-1185">Reference proteome</keyword>
<proteinExistence type="predicted"/>
<comment type="caution">
    <text evidence="2">The sequence shown here is derived from an EMBL/GenBank/DDBJ whole genome shotgun (WGS) entry which is preliminary data.</text>
</comment>
<feature type="non-terminal residue" evidence="2">
    <location>
        <position position="1"/>
    </location>
</feature>
<organism evidence="2 3">
    <name type="scientific">Stylosanthes scabra</name>
    <dbReference type="NCBI Taxonomy" id="79078"/>
    <lineage>
        <taxon>Eukaryota</taxon>
        <taxon>Viridiplantae</taxon>
        <taxon>Streptophyta</taxon>
        <taxon>Embryophyta</taxon>
        <taxon>Tracheophyta</taxon>
        <taxon>Spermatophyta</taxon>
        <taxon>Magnoliopsida</taxon>
        <taxon>eudicotyledons</taxon>
        <taxon>Gunneridae</taxon>
        <taxon>Pentapetalae</taxon>
        <taxon>rosids</taxon>
        <taxon>fabids</taxon>
        <taxon>Fabales</taxon>
        <taxon>Fabaceae</taxon>
        <taxon>Papilionoideae</taxon>
        <taxon>50 kb inversion clade</taxon>
        <taxon>dalbergioids sensu lato</taxon>
        <taxon>Dalbergieae</taxon>
        <taxon>Pterocarpus clade</taxon>
        <taxon>Stylosanthes</taxon>
    </lineage>
</organism>
<evidence type="ECO:0000313" key="2">
    <source>
        <dbReference type="EMBL" id="MED6188644.1"/>
    </source>
</evidence>
<sequence>VGVENTFAAKVRLEKELSATKDQSLTEELECAERERLSAFDHMEEVERKAKVQDAELESCRSALTQERKKVEPFSQSLKGKQTTLDEAEAVRLTGMVSGGLWRRRLVKWSKRPSRS</sequence>
<evidence type="ECO:0000256" key="1">
    <source>
        <dbReference type="SAM" id="Coils"/>
    </source>
</evidence>
<keyword evidence="1" id="KW-0175">Coiled coil</keyword>
<reference evidence="2 3" key="1">
    <citation type="journal article" date="2023" name="Plants (Basel)">
        <title>Bridging the Gap: Combining Genomics and Transcriptomics Approaches to Understand Stylosanthes scabra, an Orphan Legume from the Brazilian Caatinga.</title>
        <authorList>
            <person name="Ferreira-Neto J.R.C."/>
            <person name="da Silva M.D."/>
            <person name="Binneck E."/>
            <person name="de Melo N.F."/>
            <person name="da Silva R.H."/>
            <person name="de Melo A.L.T.M."/>
            <person name="Pandolfi V."/>
            <person name="Bustamante F.O."/>
            <person name="Brasileiro-Vidal A.C."/>
            <person name="Benko-Iseppon A.M."/>
        </authorList>
    </citation>
    <scope>NUCLEOTIDE SEQUENCE [LARGE SCALE GENOMIC DNA]</scope>
    <source>
        <tissue evidence="2">Leaves</tissue>
    </source>
</reference>
<gene>
    <name evidence="2" type="ORF">PIB30_087841</name>
</gene>
<dbReference type="Proteomes" id="UP001341840">
    <property type="component" value="Unassembled WGS sequence"/>
</dbReference>
<name>A0ABU6WRW7_9FABA</name>
<feature type="coiled-coil region" evidence="1">
    <location>
        <begin position="29"/>
        <end position="63"/>
    </location>
</feature>
<protein>
    <submittedName>
        <fullName evidence="2">Uncharacterized protein</fullName>
    </submittedName>
</protein>